<feature type="domain" description="EF-hand" evidence="6">
    <location>
        <begin position="11"/>
        <end position="46"/>
    </location>
</feature>
<dbReference type="PROSITE" id="PS50222">
    <property type="entry name" value="EF_HAND_2"/>
    <property type="match status" value="3"/>
</dbReference>
<name>A0A8J8NJ99_HALGN</name>
<sequence length="153" mass="17764">MGDPQGELSEEQVAEFREAFALFDQSGDGIINVKEMQMIMRASGQNPSEDQIMQIMKEIDPNSQGETDFEGFLKLMKKKMQDSPEMDEELYEAFKTFDTKNRGCYDLEEMKEVMAKYGEKLSDREAEMLFRDIDVDDDGKITFEDFVLMMMAR</sequence>
<dbReference type="InterPro" id="IPR011992">
    <property type="entry name" value="EF-hand-dom_pair"/>
</dbReference>
<reference evidence="7" key="1">
    <citation type="submission" date="2019-06" db="EMBL/GenBank/DDBJ databases">
        <authorList>
            <person name="Zheng W."/>
        </authorList>
    </citation>
    <scope>NUCLEOTIDE SEQUENCE</scope>
    <source>
        <strain evidence="7">QDHG01</strain>
    </source>
</reference>
<keyword evidence="4" id="KW-0106">Calcium</keyword>
<dbReference type="Pfam" id="PF13499">
    <property type="entry name" value="EF-hand_7"/>
    <property type="match status" value="2"/>
</dbReference>
<proteinExistence type="predicted"/>
<dbReference type="PANTHER" id="PTHR23048">
    <property type="entry name" value="MYOSIN LIGHT CHAIN 1, 3"/>
    <property type="match status" value="1"/>
</dbReference>
<dbReference type="OrthoDB" id="26525at2759"/>
<dbReference type="PANTHER" id="PTHR23048:SF0">
    <property type="entry name" value="CALMODULIN LIKE 3"/>
    <property type="match status" value="1"/>
</dbReference>
<evidence type="ECO:0000313" key="7">
    <source>
        <dbReference type="EMBL" id="TNV75536.1"/>
    </source>
</evidence>
<evidence type="ECO:0000256" key="5">
    <source>
        <dbReference type="ARBA" id="ARBA00022990"/>
    </source>
</evidence>
<evidence type="ECO:0000259" key="6">
    <source>
        <dbReference type="PROSITE" id="PS50222"/>
    </source>
</evidence>
<comment type="caution">
    <text evidence="7">The sequence shown here is derived from an EMBL/GenBank/DDBJ whole genome shotgun (WGS) entry which is preliminary data.</text>
</comment>
<evidence type="ECO:0000256" key="3">
    <source>
        <dbReference type="ARBA" id="ARBA00022737"/>
    </source>
</evidence>
<feature type="domain" description="EF-hand" evidence="6">
    <location>
        <begin position="85"/>
        <end position="120"/>
    </location>
</feature>
<dbReference type="InterPro" id="IPR002048">
    <property type="entry name" value="EF_hand_dom"/>
</dbReference>
<keyword evidence="8" id="KW-1185">Reference proteome</keyword>
<dbReference type="AlphaFoldDB" id="A0A8J8NJ99"/>
<evidence type="ECO:0000256" key="4">
    <source>
        <dbReference type="ARBA" id="ARBA00022837"/>
    </source>
</evidence>
<dbReference type="FunFam" id="1.10.238.10:FF:000527">
    <property type="entry name" value="Calmodulin-3"/>
    <property type="match status" value="1"/>
</dbReference>
<dbReference type="PROSITE" id="PS00018">
    <property type="entry name" value="EF_HAND_1"/>
    <property type="match status" value="2"/>
</dbReference>
<protein>
    <recommendedName>
        <fullName evidence="1">Calmodulin</fullName>
    </recommendedName>
</protein>
<evidence type="ECO:0000256" key="1">
    <source>
        <dbReference type="ARBA" id="ARBA00020786"/>
    </source>
</evidence>
<dbReference type="Proteomes" id="UP000785679">
    <property type="component" value="Unassembled WGS sequence"/>
</dbReference>
<evidence type="ECO:0000313" key="8">
    <source>
        <dbReference type="Proteomes" id="UP000785679"/>
    </source>
</evidence>
<feature type="domain" description="EF-hand" evidence="6">
    <location>
        <begin position="121"/>
        <end position="153"/>
    </location>
</feature>
<dbReference type="InterPro" id="IPR050230">
    <property type="entry name" value="CALM/Myosin/TropC-like"/>
</dbReference>
<organism evidence="7 8">
    <name type="scientific">Halteria grandinella</name>
    <dbReference type="NCBI Taxonomy" id="5974"/>
    <lineage>
        <taxon>Eukaryota</taxon>
        <taxon>Sar</taxon>
        <taxon>Alveolata</taxon>
        <taxon>Ciliophora</taxon>
        <taxon>Intramacronucleata</taxon>
        <taxon>Spirotrichea</taxon>
        <taxon>Stichotrichia</taxon>
        <taxon>Sporadotrichida</taxon>
        <taxon>Halteriidae</taxon>
        <taxon>Halteria</taxon>
    </lineage>
</organism>
<dbReference type="GO" id="GO:0005509">
    <property type="term" value="F:calcium ion binding"/>
    <property type="evidence" value="ECO:0007669"/>
    <property type="project" value="InterPro"/>
</dbReference>
<keyword evidence="5" id="KW-0007">Acetylation</keyword>
<dbReference type="SMART" id="SM00054">
    <property type="entry name" value="EFh"/>
    <property type="match status" value="4"/>
</dbReference>
<dbReference type="SUPFAM" id="SSF47473">
    <property type="entry name" value="EF-hand"/>
    <property type="match status" value="1"/>
</dbReference>
<keyword evidence="2" id="KW-0479">Metal-binding</keyword>
<dbReference type="GO" id="GO:0016460">
    <property type="term" value="C:myosin II complex"/>
    <property type="evidence" value="ECO:0007669"/>
    <property type="project" value="TreeGrafter"/>
</dbReference>
<dbReference type="Gene3D" id="1.10.238.10">
    <property type="entry name" value="EF-hand"/>
    <property type="match status" value="2"/>
</dbReference>
<dbReference type="EMBL" id="RRYP01015359">
    <property type="protein sequence ID" value="TNV75536.1"/>
    <property type="molecule type" value="Genomic_DNA"/>
</dbReference>
<dbReference type="InterPro" id="IPR018247">
    <property type="entry name" value="EF_Hand_1_Ca_BS"/>
</dbReference>
<accession>A0A8J8NJ99</accession>
<gene>
    <name evidence="7" type="ORF">FGO68_gene7924</name>
</gene>
<evidence type="ECO:0000256" key="2">
    <source>
        <dbReference type="ARBA" id="ARBA00022723"/>
    </source>
</evidence>
<keyword evidence="3" id="KW-0677">Repeat</keyword>